<dbReference type="PANTHER" id="PTHR11132">
    <property type="entry name" value="SOLUTE CARRIER FAMILY 35"/>
    <property type="match status" value="1"/>
</dbReference>
<reference evidence="7" key="1">
    <citation type="submission" date="2022-12" db="EMBL/GenBank/DDBJ databases">
        <authorList>
            <person name="Brejova B."/>
        </authorList>
    </citation>
    <scope>NUCLEOTIDE SEQUENCE</scope>
</reference>
<evidence type="ECO:0000256" key="5">
    <source>
        <dbReference type="SAM" id="Phobius"/>
    </source>
</evidence>
<dbReference type="AlphaFoldDB" id="A0A9W4TVT1"/>
<evidence type="ECO:0000256" key="3">
    <source>
        <dbReference type="ARBA" id="ARBA00022989"/>
    </source>
</evidence>
<dbReference type="GO" id="GO:0016020">
    <property type="term" value="C:membrane"/>
    <property type="evidence" value="ECO:0007669"/>
    <property type="project" value="UniProtKB-SubCell"/>
</dbReference>
<proteinExistence type="predicted"/>
<keyword evidence="4 5" id="KW-0472">Membrane</keyword>
<evidence type="ECO:0000313" key="7">
    <source>
        <dbReference type="EMBL" id="CAI5757469.1"/>
    </source>
</evidence>
<keyword evidence="3 5" id="KW-1133">Transmembrane helix</keyword>
<sequence length="487" mass="54574">MSSSSSIIPPISIKTVVTCLLWYIVSSITSQLTKLILTKFPFALFLSQCQFLIGAFLAYTFISIIQKYPTAVDHFPPGSVPSREANSILSFAMFLKIFPLGLFQFVGKYLSLTATSLIPLPTISSVKALSPLLIVLGYRIIYKVIFPIVTYLSLAPLLIGVILIITSDSIENPNSDTNLLTNENNELDEKQIHGIILCLLSTIVFAAQNIYGKQLITWDNQTKNEPNPASLVLNTDLTRPSTPMNNGSYIYSTKQVFDSDKLSPDYFKLKTVRQRSNSIKLPYSTSDLTLDEMKENHILAPPMESYQNTVNQNKMNIYNPFGFIVSKFDLDKVSKPDKLTLIFYCSVIGFTLSIGGFVFNELPQMYLQFTRIPIDNDLKVEVIDTSQEFITIMVLILLDSLSHFAQTLLAFHLLGSIPALSYSIASMLKRIVLITTSIIFTIGYTSKNNDKWLGKITIEQLVGLLLIGFGLYCYDKWGSRSLKPDRS</sequence>
<evidence type="ECO:0000256" key="4">
    <source>
        <dbReference type="ARBA" id="ARBA00023136"/>
    </source>
</evidence>
<evidence type="ECO:0000256" key="2">
    <source>
        <dbReference type="ARBA" id="ARBA00022692"/>
    </source>
</evidence>
<evidence type="ECO:0000259" key="6">
    <source>
        <dbReference type="Pfam" id="PF03151"/>
    </source>
</evidence>
<feature type="domain" description="Sugar phosphate transporter" evidence="6">
    <location>
        <begin position="324"/>
        <end position="440"/>
    </location>
</feature>
<dbReference type="EMBL" id="CANTUO010000001">
    <property type="protein sequence ID" value="CAI5757469.1"/>
    <property type="molecule type" value="Genomic_DNA"/>
</dbReference>
<name>A0A9W4TVT1_9ASCO</name>
<comment type="caution">
    <text evidence="7">The sequence shown here is derived from an EMBL/GenBank/DDBJ whole genome shotgun (WGS) entry which is preliminary data.</text>
</comment>
<evidence type="ECO:0000256" key="1">
    <source>
        <dbReference type="ARBA" id="ARBA00004141"/>
    </source>
</evidence>
<feature type="transmembrane region" description="Helical" evidence="5">
    <location>
        <begin position="145"/>
        <end position="165"/>
    </location>
</feature>
<protein>
    <recommendedName>
        <fullName evidence="6">Sugar phosphate transporter domain-containing protein</fullName>
    </recommendedName>
</protein>
<feature type="transmembrane region" description="Helical" evidence="5">
    <location>
        <begin position="341"/>
        <end position="359"/>
    </location>
</feature>
<evidence type="ECO:0000313" key="8">
    <source>
        <dbReference type="Proteomes" id="UP001152885"/>
    </source>
</evidence>
<accession>A0A9W4TVT1</accession>
<gene>
    <name evidence="7" type="ORF">CANVERA_P1983</name>
</gene>
<feature type="transmembrane region" description="Helical" evidence="5">
    <location>
        <begin position="192"/>
        <end position="211"/>
    </location>
</feature>
<comment type="subcellular location">
    <subcellularLocation>
        <location evidence="1">Membrane</location>
        <topology evidence="1">Multi-pass membrane protein</topology>
    </subcellularLocation>
</comment>
<feature type="transmembrane region" description="Helical" evidence="5">
    <location>
        <begin position="118"/>
        <end position="138"/>
    </location>
</feature>
<keyword evidence="8" id="KW-1185">Reference proteome</keyword>
<feature type="transmembrane region" description="Helical" evidence="5">
    <location>
        <begin position="45"/>
        <end position="65"/>
    </location>
</feature>
<feature type="transmembrane region" description="Helical" evidence="5">
    <location>
        <begin position="427"/>
        <end position="446"/>
    </location>
</feature>
<dbReference type="InterPro" id="IPR004853">
    <property type="entry name" value="Sugar_P_trans_dom"/>
</dbReference>
<dbReference type="Pfam" id="PF03151">
    <property type="entry name" value="TPT"/>
    <property type="match status" value="2"/>
</dbReference>
<feature type="transmembrane region" description="Helical" evidence="5">
    <location>
        <begin position="389"/>
        <end position="415"/>
    </location>
</feature>
<keyword evidence="2 5" id="KW-0812">Transmembrane</keyword>
<dbReference type="OrthoDB" id="1588579at2759"/>
<feature type="transmembrane region" description="Helical" evidence="5">
    <location>
        <begin position="452"/>
        <end position="474"/>
    </location>
</feature>
<dbReference type="Proteomes" id="UP001152885">
    <property type="component" value="Unassembled WGS sequence"/>
</dbReference>
<organism evidence="7 8">
    <name type="scientific">Candida verbasci</name>
    <dbReference type="NCBI Taxonomy" id="1227364"/>
    <lineage>
        <taxon>Eukaryota</taxon>
        <taxon>Fungi</taxon>
        <taxon>Dikarya</taxon>
        <taxon>Ascomycota</taxon>
        <taxon>Saccharomycotina</taxon>
        <taxon>Pichiomycetes</taxon>
        <taxon>Debaryomycetaceae</taxon>
        <taxon>Candida/Lodderomyces clade</taxon>
        <taxon>Candida</taxon>
    </lineage>
</organism>
<feature type="domain" description="Sugar phosphate transporter" evidence="6">
    <location>
        <begin position="14"/>
        <end position="163"/>
    </location>
</feature>
<dbReference type="InterPro" id="IPR050186">
    <property type="entry name" value="TPT_transporter"/>
</dbReference>
<feature type="transmembrane region" description="Helical" evidence="5">
    <location>
        <begin position="7"/>
        <end position="25"/>
    </location>
</feature>
<feature type="transmembrane region" description="Helical" evidence="5">
    <location>
        <begin position="86"/>
        <end position="106"/>
    </location>
</feature>